<dbReference type="SMART" id="SM00304">
    <property type="entry name" value="HAMP"/>
    <property type="match status" value="1"/>
</dbReference>
<comment type="similarity">
    <text evidence="2">Belongs to the methyl-accepting chemotaxis (MCP) protein family.</text>
</comment>
<evidence type="ECO:0000256" key="1">
    <source>
        <dbReference type="ARBA" id="ARBA00023224"/>
    </source>
</evidence>
<evidence type="ECO:0000256" key="4">
    <source>
        <dbReference type="SAM" id="Phobius"/>
    </source>
</evidence>
<organism evidence="7 8">
    <name type="scientific">Caenispirillum bisanense</name>
    <dbReference type="NCBI Taxonomy" id="414052"/>
    <lineage>
        <taxon>Bacteria</taxon>
        <taxon>Pseudomonadati</taxon>
        <taxon>Pseudomonadota</taxon>
        <taxon>Alphaproteobacteria</taxon>
        <taxon>Rhodospirillales</taxon>
        <taxon>Novispirillaceae</taxon>
        <taxon>Caenispirillum</taxon>
    </lineage>
</organism>
<dbReference type="Proteomes" id="UP000219621">
    <property type="component" value="Unassembled WGS sequence"/>
</dbReference>
<dbReference type="EMBL" id="OCNJ01000003">
    <property type="protein sequence ID" value="SOD94115.1"/>
    <property type="molecule type" value="Genomic_DNA"/>
</dbReference>
<feature type="domain" description="HAMP" evidence="6">
    <location>
        <begin position="302"/>
        <end position="355"/>
    </location>
</feature>
<dbReference type="OrthoDB" id="3289104at2"/>
<dbReference type="PANTHER" id="PTHR32089:SF112">
    <property type="entry name" value="LYSOZYME-LIKE PROTEIN-RELATED"/>
    <property type="match status" value="1"/>
</dbReference>
<sequence length="652" mass="69111">MTIAKLDLRTQLGLIGVAVLAGFAAVAAIYWFSADRAADVRARQAAVVGDLQSVQNAAAAALRAQTAQKDFLAYRNTSDIDAFRRWTEAAGSALSAVDDPDLRRDAEAAAKRLGDFRAAFAKLADHARTLGLDETQGLQGALRSSVHAIEKRLTEAASDDTTRLQVDMLMLRRHEKDFMLRLDPKYIERHAEGVQAFAATLAAASLPFQARQDMSDLLAAYGRGFADFAEGRLMVEADAAALQDILQSLLPQLDALAERAATAAQEAGRQQAENEVLTGRLITGSIAGVTLVVGALLAVIAMQLSSVLTRMGAAMTRLSEGDLDGDVPAHGWRNVIGRMAGAMDVFRRNMTEVRRLEAEQKEAEVRAAAERKALMQRLADDFETAVGGLVAGFRGASETAKNHAVELIRDAADTSEEVVSVSAAAEQATTNVQTVASAAEQLFGSIAEISRRVGETSNLARTASTDAATAVERMQYLNSAAGRIGEVVTLITDIASQTNLLALNATIEAARAGEAGKGFAVVANEVKSLASQTARATDEIVDQVKSIREAVEHSAAAIGEVASLVEETETYATAVAGAVEEQSAATNEIARNVQEAATGTQHVSAAVQRVSVKADRTRTAATVLEQASESLFDDAAQLDLRVRDFLGTIRHA</sequence>
<evidence type="ECO:0000313" key="7">
    <source>
        <dbReference type="EMBL" id="SOD94115.1"/>
    </source>
</evidence>
<dbReference type="PROSITE" id="PS50111">
    <property type="entry name" value="CHEMOTAXIS_TRANSDUC_2"/>
    <property type="match status" value="1"/>
</dbReference>
<feature type="transmembrane region" description="Helical" evidence="4">
    <location>
        <begin position="281"/>
        <end position="301"/>
    </location>
</feature>
<dbReference type="SMART" id="SM00283">
    <property type="entry name" value="MA"/>
    <property type="match status" value="1"/>
</dbReference>
<dbReference type="PROSITE" id="PS50885">
    <property type="entry name" value="HAMP"/>
    <property type="match status" value="1"/>
</dbReference>
<evidence type="ECO:0000256" key="2">
    <source>
        <dbReference type="ARBA" id="ARBA00029447"/>
    </source>
</evidence>
<dbReference type="AlphaFoldDB" id="A0A286GF10"/>
<dbReference type="InterPro" id="IPR003660">
    <property type="entry name" value="HAMP_dom"/>
</dbReference>
<dbReference type="GO" id="GO:0007165">
    <property type="term" value="P:signal transduction"/>
    <property type="evidence" value="ECO:0007669"/>
    <property type="project" value="UniProtKB-KW"/>
</dbReference>
<keyword evidence="4" id="KW-0812">Transmembrane</keyword>
<dbReference type="PANTHER" id="PTHR32089">
    <property type="entry name" value="METHYL-ACCEPTING CHEMOTAXIS PROTEIN MCPB"/>
    <property type="match status" value="1"/>
</dbReference>
<dbReference type="SMART" id="SM01358">
    <property type="entry name" value="HBM"/>
    <property type="match status" value="1"/>
</dbReference>
<protein>
    <submittedName>
        <fullName evidence="7">Methyl-accepting chemotaxis protein</fullName>
    </submittedName>
</protein>
<dbReference type="Gene3D" id="1.10.287.950">
    <property type="entry name" value="Methyl-accepting chemotaxis protein"/>
    <property type="match status" value="1"/>
</dbReference>
<keyword evidence="4" id="KW-1133">Transmembrane helix</keyword>
<accession>A0A286GF10</accession>
<feature type="domain" description="Methyl-accepting transducer" evidence="5">
    <location>
        <begin position="403"/>
        <end position="618"/>
    </location>
</feature>
<dbReference type="GO" id="GO:0016020">
    <property type="term" value="C:membrane"/>
    <property type="evidence" value="ECO:0007669"/>
    <property type="project" value="InterPro"/>
</dbReference>
<evidence type="ECO:0000259" key="6">
    <source>
        <dbReference type="PROSITE" id="PS50885"/>
    </source>
</evidence>
<dbReference type="Gene3D" id="6.10.340.10">
    <property type="match status" value="1"/>
</dbReference>
<keyword evidence="4" id="KW-0472">Membrane</keyword>
<keyword evidence="1 3" id="KW-0807">Transducer</keyword>
<evidence type="ECO:0000313" key="8">
    <source>
        <dbReference type="Proteomes" id="UP000219621"/>
    </source>
</evidence>
<feature type="transmembrane region" description="Helical" evidence="4">
    <location>
        <begin position="12"/>
        <end position="32"/>
    </location>
</feature>
<gene>
    <name evidence="7" type="ORF">SAMN05421508_103361</name>
</gene>
<dbReference type="InterPro" id="IPR032255">
    <property type="entry name" value="HBM"/>
</dbReference>
<dbReference type="Pfam" id="PF00015">
    <property type="entry name" value="MCPsignal"/>
    <property type="match status" value="1"/>
</dbReference>
<keyword evidence="8" id="KW-1185">Reference proteome</keyword>
<dbReference type="InterPro" id="IPR004089">
    <property type="entry name" value="MCPsignal_dom"/>
</dbReference>
<dbReference type="RefSeq" id="WP_097278790.1">
    <property type="nucleotide sequence ID" value="NZ_OCNJ01000003.1"/>
</dbReference>
<reference evidence="7 8" key="1">
    <citation type="submission" date="2017-09" db="EMBL/GenBank/DDBJ databases">
        <authorList>
            <person name="Ehlers B."/>
            <person name="Leendertz F.H."/>
        </authorList>
    </citation>
    <scope>NUCLEOTIDE SEQUENCE [LARGE SCALE GENOMIC DNA]</scope>
    <source>
        <strain evidence="7 8">USBA 140</strain>
    </source>
</reference>
<dbReference type="SUPFAM" id="SSF58104">
    <property type="entry name" value="Methyl-accepting chemotaxis protein (MCP) signaling domain"/>
    <property type="match status" value="1"/>
</dbReference>
<name>A0A286GF10_9PROT</name>
<evidence type="ECO:0000259" key="5">
    <source>
        <dbReference type="PROSITE" id="PS50111"/>
    </source>
</evidence>
<proteinExistence type="inferred from homology"/>
<evidence type="ECO:0000256" key="3">
    <source>
        <dbReference type="PROSITE-ProRule" id="PRU00284"/>
    </source>
</evidence>